<sequence>MIEISHLTKKIGRSVILDDISFSVRKGEVLGFLGPNGAGKSTTMKIITSFWSPTAGSVKIAGLDAATDSLATRRLIGYLPETVPLYEEMRVYEYLKFIAEIRGLEKDRIKDRLRAVAEQCGLRTVMRQPIEELSKGYRQRVGLAQAIMHEPEILILDEPTTGLDPNQIVEIRELIKTIGREKTVIFSTHILGEVSATCDRAIIINKGRLAGEGSPQELAAKAGAKELIYAKIKGPRADVEKSLAALENAVNVTVTDQESADIFGYEIEPRAGVDLRESLSQAVMKQGWSILEFNKKKISLEDVFRELTK</sequence>
<dbReference type="AlphaFoldDB" id="A0A2G9ZJM5"/>
<evidence type="ECO:0000313" key="7">
    <source>
        <dbReference type="Proteomes" id="UP000230729"/>
    </source>
</evidence>
<gene>
    <name evidence="6" type="ORF">COX22_04715</name>
</gene>
<dbReference type="Proteomes" id="UP000230729">
    <property type="component" value="Unassembled WGS sequence"/>
</dbReference>
<proteinExistence type="inferred from homology"/>
<dbReference type="PANTHER" id="PTHR43335">
    <property type="entry name" value="ABC TRANSPORTER, ATP-BINDING PROTEIN"/>
    <property type="match status" value="1"/>
</dbReference>
<evidence type="ECO:0000259" key="5">
    <source>
        <dbReference type="PROSITE" id="PS50893"/>
    </source>
</evidence>
<dbReference type="GO" id="GO:0016887">
    <property type="term" value="F:ATP hydrolysis activity"/>
    <property type="evidence" value="ECO:0007669"/>
    <property type="project" value="InterPro"/>
</dbReference>
<reference evidence="6 7" key="1">
    <citation type="submission" date="2017-09" db="EMBL/GenBank/DDBJ databases">
        <title>Depth-based differentiation of microbial function through sediment-hosted aquifers and enrichment of novel symbionts in the deep terrestrial subsurface.</title>
        <authorList>
            <person name="Probst A.J."/>
            <person name="Ladd B."/>
            <person name="Jarett J.K."/>
            <person name="Geller-Mcgrath D.E."/>
            <person name="Sieber C.M."/>
            <person name="Emerson J.B."/>
            <person name="Anantharaman K."/>
            <person name="Thomas B.C."/>
            <person name="Malmstrom R."/>
            <person name="Stieglmeier M."/>
            <person name="Klingl A."/>
            <person name="Woyke T."/>
            <person name="Ryan C.M."/>
            <person name="Banfield J.F."/>
        </authorList>
    </citation>
    <scope>NUCLEOTIDE SEQUENCE [LARGE SCALE GENOMIC DNA]</scope>
    <source>
        <strain evidence="6">CG23_combo_of_CG06-09_8_20_14_all_49_15</strain>
    </source>
</reference>
<dbReference type="InterPro" id="IPR003439">
    <property type="entry name" value="ABC_transporter-like_ATP-bd"/>
</dbReference>
<comment type="similarity">
    <text evidence="1">Belongs to the ABC transporter superfamily.</text>
</comment>
<keyword evidence="3" id="KW-0547">Nucleotide-binding</keyword>
<name>A0A2G9ZJM5_9BACT</name>
<feature type="domain" description="ABC transporter" evidence="5">
    <location>
        <begin position="2"/>
        <end position="231"/>
    </location>
</feature>
<keyword evidence="4" id="KW-0067">ATP-binding</keyword>
<evidence type="ECO:0000256" key="1">
    <source>
        <dbReference type="ARBA" id="ARBA00005417"/>
    </source>
</evidence>
<dbReference type="EMBL" id="PCSD01000111">
    <property type="protein sequence ID" value="PIP33376.1"/>
    <property type="molecule type" value="Genomic_DNA"/>
</dbReference>
<comment type="caution">
    <text evidence="6">The sequence shown here is derived from an EMBL/GenBank/DDBJ whole genome shotgun (WGS) entry which is preliminary data.</text>
</comment>
<organism evidence="6 7">
    <name type="scientific">Candidatus Falkowbacteria bacterium CG23_combo_of_CG06-09_8_20_14_all_49_15</name>
    <dbReference type="NCBI Taxonomy" id="1974572"/>
    <lineage>
        <taxon>Bacteria</taxon>
        <taxon>Candidatus Falkowiibacteriota</taxon>
    </lineage>
</organism>
<accession>A0A2G9ZJM5</accession>
<dbReference type="InterPro" id="IPR003593">
    <property type="entry name" value="AAA+_ATPase"/>
</dbReference>
<evidence type="ECO:0000256" key="2">
    <source>
        <dbReference type="ARBA" id="ARBA00022448"/>
    </source>
</evidence>
<protein>
    <submittedName>
        <fullName evidence="6">ABC transporter</fullName>
    </submittedName>
</protein>
<dbReference type="SMART" id="SM00382">
    <property type="entry name" value="AAA"/>
    <property type="match status" value="1"/>
</dbReference>
<evidence type="ECO:0000256" key="3">
    <source>
        <dbReference type="ARBA" id="ARBA00022741"/>
    </source>
</evidence>
<dbReference type="GO" id="GO:0005524">
    <property type="term" value="F:ATP binding"/>
    <property type="evidence" value="ECO:0007669"/>
    <property type="project" value="UniProtKB-KW"/>
</dbReference>
<evidence type="ECO:0000256" key="4">
    <source>
        <dbReference type="ARBA" id="ARBA00022840"/>
    </source>
</evidence>
<dbReference type="SUPFAM" id="SSF52540">
    <property type="entry name" value="P-loop containing nucleoside triphosphate hydrolases"/>
    <property type="match status" value="1"/>
</dbReference>
<evidence type="ECO:0000313" key="6">
    <source>
        <dbReference type="EMBL" id="PIP33376.1"/>
    </source>
</evidence>
<dbReference type="InterPro" id="IPR027417">
    <property type="entry name" value="P-loop_NTPase"/>
</dbReference>
<keyword evidence="2" id="KW-0813">Transport</keyword>
<dbReference type="Gene3D" id="3.40.50.300">
    <property type="entry name" value="P-loop containing nucleotide triphosphate hydrolases"/>
    <property type="match status" value="1"/>
</dbReference>
<dbReference type="PANTHER" id="PTHR43335:SF4">
    <property type="entry name" value="ABC TRANSPORTER, ATP-BINDING PROTEIN"/>
    <property type="match status" value="1"/>
</dbReference>
<dbReference type="CDD" id="cd03230">
    <property type="entry name" value="ABC_DR_subfamily_A"/>
    <property type="match status" value="1"/>
</dbReference>
<dbReference type="Pfam" id="PF00005">
    <property type="entry name" value="ABC_tran"/>
    <property type="match status" value="1"/>
</dbReference>
<dbReference type="PROSITE" id="PS50893">
    <property type="entry name" value="ABC_TRANSPORTER_2"/>
    <property type="match status" value="1"/>
</dbReference>